<evidence type="ECO:0000256" key="7">
    <source>
        <dbReference type="ARBA" id="ARBA00022801"/>
    </source>
</evidence>
<dbReference type="GO" id="GO:0003887">
    <property type="term" value="F:DNA-directed DNA polymerase activity"/>
    <property type="evidence" value="ECO:0007669"/>
    <property type="project" value="UniProtKB-KW"/>
</dbReference>
<keyword evidence="8" id="KW-0239">DNA-directed DNA polymerase</keyword>
<dbReference type="Gene3D" id="1.10.287.690">
    <property type="entry name" value="Helix hairpin bin"/>
    <property type="match status" value="1"/>
</dbReference>
<dbReference type="GO" id="GO:0006260">
    <property type="term" value="P:DNA replication"/>
    <property type="evidence" value="ECO:0007669"/>
    <property type="project" value="UniProtKB-KW"/>
</dbReference>
<sequence length="502" mass="58186">MGGCFTLLIQNGFFCVYDVSGDVVLKKEVFNILSFLRINNYTFYLVDSDAFIYELICILKSSGFSDDNVGAKNTYSCEFSKDRRLQRFTIYFTKRKKTTILNAEKICKRKGEEVDVYSKELISFIVSMCSRPPETMAKIAYNEFVKTIGGYEKFRDIFPKCSEKVNRFIRNAYDIGFLWINKAYKGVVLDKGVKVDVNSLFPYIMKNFYLPFGEGCYFSGEYLKDNLYNRYIQRLSVCCKLKENCIPCIRTKGIDGVGASFWLEDTQDQYIEITLCDCELNGLFDNYYVFGVDFIDGYKFRSSKTLFSEYIDRMYLMKQKSKEDGNKIKYRLCKNMMNFLCGNFARNTQFTKLVPFIDEDGVVQLKEKILKGIDPVFTPVPAFVNAYSRIFMHSIVKDHYDKIAYCGVDSIHIIGSDISFIDIGEDIGQFKIDGAFDRAIYFSENKYVTEKDKKITPVFSGLNSSEYNNMDLDSFLASEIKTRRLKRVKGGAKYVYEKYSIM</sequence>
<dbReference type="GO" id="GO:0016787">
    <property type="term" value="F:hydrolase activity"/>
    <property type="evidence" value="ECO:0007669"/>
    <property type="project" value="UniProtKB-KW"/>
</dbReference>
<evidence type="ECO:0000256" key="8">
    <source>
        <dbReference type="ARBA" id="ARBA00022932"/>
    </source>
</evidence>
<dbReference type="InterPro" id="IPR023211">
    <property type="entry name" value="DNA_pol_palm_dom_sf"/>
</dbReference>
<keyword evidence="4" id="KW-0548">Nucleotidyltransferase</keyword>
<dbReference type="InterPro" id="IPR043502">
    <property type="entry name" value="DNA/RNA_pol_sf"/>
</dbReference>
<dbReference type="Gene3D" id="3.30.1770.10">
    <property type="entry name" value="TPR 1 domain of DNA polymerase"/>
    <property type="match status" value="1"/>
</dbReference>
<keyword evidence="3" id="KW-0808">Transferase</keyword>
<evidence type="ECO:0000256" key="2">
    <source>
        <dbReference type="ARBA" id="ARBA00012417"/>
    </source>
</evidence>
<evidence type="ECO:0000256" key="4">
    <source>
        <dbReference type="ARBA" id="ARBA00022695"/>
    </source>
</evidence>
<dbReference type="SUPFAM" id="SSF56672">
    <property type="entry name" value="DNA/RNA polymerases"/>
    <property type="match status" value="1"/>
</dbReference>
<keyword evidence="5" id="KW-0235">DNA replication</keyword>
<evidence type="ECO:0000256" key="1">
    <source>
        <dbReference type="ARBA" id="ARBA00005755"/>
    </source>
</evidence>
<accession>A0A8S5TUG1</accession>
<dbReference type="GO" id="GO:0004518">
    <property type="term" value="F:nuclease activity"/>
    <property type="evidence" value="ECO:0007669"/>
    <property type="project" value="UniProtKB-KW"/>
</dbReference>
<evidence type="ECO:0000256" key="6">
    <source>
        <dbReference type="ARBA" id="ARBA00022722"/>
    </source>
</evidence>
<evidence type="ECO:0000256" key="5">
    <source>
        <dbReference type="ARBA" id="ARBA00022705"/>
    </source>
</evidence>
<evidence type="ECO:0000259" key="11">
    <source>
        <dbReference type="Pfam" id="PF03175"/>
    </source>
</evidence>
<dbReference type="Gene3D" id="4.10.80.20">
    <property type="entry name" value="DNA polymerase, domain 5"/>
    <property type="match status" value="1"/>
</dbReference>
<comment type="similarity">
    <text evidence="1">Belongs to the DNA polymerase type-B family.</text>
</comment>
<evidence type="ECO:0000256" key="3">
    <source>
        <dbReference type="ARBA" id="ARBA00022679"/>
    </source>
</evidence>
<keyword evidence="9" id="KW-0238">DNA-binding</keyword>
<organism evidence="12">
    <name type="scientific">Podoviridae sp. ctjev1</name>
    <dbReference type="NCBI Taxonomy" id="2825272"/>
    <lineage>
        <taxon>Viruses</taxon>
        <taxon>Duplodnaviria</taxon>
        <taxon>Heunggongvirae</taxon>
        <taxon>Uroviricota</taxon>
        <taxon>Caudoviricetes</taxon>
    </lineage>
</organism>
<dbReference type="Pfam" id="PF03175">
    <property type="entry name" value="DNA_pol_B_2"/>
    <property type="match status" value="1"/>
</dbReference>
<dbReference type="EC" id="2.7.7.7" evidence="2"/>
<evidence type="ECO:0000256" key="9">
    <source>
        <dbReference type="ARBA" id="ARBA00023125"/>
    </source>
</evidence>
<evidence type="ECO:0000313" key="12">
    <source>
        <dbReference type="EMBL" id="DAF85824.1"/>
    </source>
</evidence>
<dbReference type="Gene3D" id="3.90.1600.10">
    <property type="entry name" value="Palm domain of DNA polymerase"/>
    <property type="match status" value="1"/>
</dbReference>
<keyword evidence="7" id="KW-0378">Hydrolase</keyword>
<dbReference type="InterPro" id="IPR004868">
    <property type="entry name" value="DNA-dir_DNA_pol_B_mt/vir"/>
</dbReference>
<evidence type="ECO:0000256" key="10">
    <source>
        <dbReference type="ARBA" id="ARBA00049244"/>
    </source>
</evidence>
<dbReference type="EMBL" id="BK015931">
    <property type="protein sequence ID" value="DAF85824.1"/>
    <property type="molecule type" value="Genomic_DNA"/>
</dbReference>
<dbReference type="GO" id="GO:0000166">
    <property type="term" value="F:nucleotide binding"/>
    <property type="evidence" value="ECO:0007669"/>
    <property type="project" value="InterPro"/>
</dbReference>
<name>A0A8S5TUG1_9CAUD</name>
<comment type="catalytic activity">
    <reaction evidence="10">
        <text>DNA(n) + a 2'-deoxyribonucleoside 5'-triphosphate = DNA(n+1) + diphosphate</text>
        <dbReference type="Rhea" id="RHEA:22508"/>
        <dbReference type="Rhea" id="RHEA-COMP:17339"/>
        <dbReference type="Rhea" id="RHEA-COMP:17340"/>
        <dbReference type="ChEBI" id="CHEBI:33019"/>
        <dbReference type="ChEBI" id="CHEBI:61560"/>
        <dbReference type="ChEBI" id="CHEBI:173112"/>
        <dbReference type="EC" id="2.7.7.7"/>
    </reaction>
</comment>
<protein>
    <recommendedName>
        <fullName evidence="2">DNA-directed DNA polymerase</fullName>
        <ecNumber evidence="2">2.7.7.7</ecNumber>
    </recommendedName>
</protein>
<proteinExistence type="inferred from homology"/>
<feature type="domain" description="DNA-directed DNA polymerase family B mitochondria/virus" evidence="11">
    <location>
        <begin position="135"/>
        <end position="413"/>
    </location>
</feature>
<reference evidence="12" key="1">
    <citation type="journal article" date="2021" name="Proc. Natl. Acad. Sci. U.S.A.">
        <title>A Catalog of Tens of Thousands of Viruses from Human Metagenomes Reveals Hidden Associations with Chronic Diseases.</title>
        <authorList>
            <person name="Tisza M.J."/>
            <person name="Buck C.B."/>
        </authorList>
    </citation>
    <scope>NUCLEOTIDE SEQUENCE</scope>
    <source>
        <strain evidence="12">Ctjev1</strain>
    </source>
</reference>
<keyword evidence="6" id="KW-0540">Nuclease</keyword>
<dbReference type="GO" id="GO:0003677">
    <property type="term" value="F:DNA binding"/>
    <property type="evidence" value="ECO:0007669"/>
    <property type="project" value="UniProtKB-KW"/>
</dbReference>